<dbReference type="AlphaFoldDB" id="A0A1Z5K8X8"/>
<dbReference type="CDD" id="cd00821">
    <property type="entry name" value="PH"/>
    <property type="match status" value="2"/>
</dbReference>
<feature type="compositionally biased region" description="Acidic residues" evidence="1">
    <location>
        <begin position="240"/>
        <end position="253"/>
    </location>
</feature>
<dbReference type="Gene3D" id="2.30.29.30">
    <property type="entry name" value="Pleckstrin-homology domain (PH domain)/Phosphotyrosine-binding domain (PTB)"/>
    <property type="match status" value="2"/>
</dbReference>
<dbReference type="PROSITE" id="PS50003">
    <property type="entry name" value="PH_DOMAIN"/>
    <property type="match status" value="1"/>
</dbReference>
<evidence type="ECO:0000259" key="2">
    <source>
        <dbReference type="PROSITE" id="PS50003"/>
    </source>
</evidence>
<dbReference type="Pfam" id="PF00169">
    <property type="entry name" value="PH"/>
    <property type="match status" value="2"/>
</dbReference>
<dbReference type="Proteomes" id="UP000198406">
    <property type="component" value="Unassembled WGS sequence"/>
</dbReference>
<feature type="compositionally biased region" description="Polar residues" evidence="1">
    <location>
        <begin position="146"/>
        <end position="159"/>
    </location>
</feature>
<protein>
    <recommendedName>
        <fullName evidence="2">PH domain-containing protein</fullName>
    </recommendedName>
</protein>
<dbReference type="InterPro" id="IPR011993">
    <property type="entry name" value="PH-like_dom_sf"/>
</dbReference>
<feature type="domain" description="PH" evidence="2">
    <location>
        <begin position="369"/>
        <end position="478"/>
    </location>
</feature>
<dbReference type="InterPro" id="IPR001849">
    <property type="entry name" value="PH_domain"/>
</dbReference>
<proteinExistence type="predicted"/>
<feature type="region of interest" description="Disordered" evidence="1">
    <location>
        <begin position="205"/>
        <end position="309"/>
    </location>
</feature>
<feature type="compositionally biased region" description="Polar residues" evidence="1">
    <location>
        <begin position="31"/>
        <end position="49"/>
    </location>
</feature>
<sequence length="1048" mass="117288">MTSPGSQNEKMAQFDTDAPTEQDDPKVSFASHVSTAEENASHLNNNNLKSPGPIAAYNSTDYGDYVLSDEDYEKFWLTEEDEEDEAELLPSHSNLTDTAIQDEANADEPTLRFRSYSHGDILSRQILAAASDDDMAAYADDESEKQISSSSTTLRMTNKTSPSKKSIRLSSSLTSPNKKRNHTRSASLNAKPFLRYLRNFTVGREKRDAEGKETDEDMPNVHRVVDADSSSSSPSLPDDGCVDDEDDDDEEEAGQVNFIPAGASEYDSWDESSSLELDEDMAPTAVHDWGSLPPVPNKFIPNPDPRDPQMNTRNIPYLDADILEESEQMSKLDANIFVLEHALLLRSVMQLLIERDHIGVEGSVDDMDNIIKRGPLKKTTFAVGKRGHKKIRATWGIKYVELRRGNLTYYGDNAKNGERKTIHLRQKEAVVRENTALDRGTDGFPFELLVQGNPPRYWMARSEEERQSWIRAIEAAMIGDETRSTRALDLTPYKSSINASSKLKSTLSHAATKDSYINAIKHVKKELGNDQPLQLPVQWLKQQIQLETSKEEDNRNPLTRRNIPPDRVIKFSFQQFWKSMRQLNVSINGFEIPPSSPAAPERVVGSLTRCILEFDKAHQNHSNIHGASNEISELQAVSYARIILSSVLQSKKEGVTFDVLHHFLQAQNDVICISQELEDEAESATHFEVSFAGDDLPEDLFLETDYEKDQSSWIYLARRRNKKATVPKSRWRRRYAVLSGAVLSFYEAATPRPHGLRGQFVLSGQCEVIAQETSKDADGSMLVSPRGDRRYVICICNPGEQDCLLCFEYKGDMESWQEILEQQVRALAAAKQDTSEEVIGLSRQKNTTGMLKGAERVFKGAADSGMRVGGRVIKGATDTMKSATDGSMKVVKRATDGSMKAMRRATDSSMKVIRGAVRTFRSTGNRDEAEISPPIISRVIRKATSSHLLSTATDSGKREPSVQCIVQRSSTFSIRSALARTKHYYDDGDDDEDEDDHWLTVQVTWYQAFLMSGGSSGKINSGDALIELDFVDKEEDTDEEYVGELEVL</sequence>
<keyword evidence="4" id="KW-1185">Reference proteome</keyword>
<evidence type="ECO:0000256" key="1">
    <source>
        <dbReference type="SAM" id="MobiDB-lite"/>
    </source>
</evidence>
<dbReference type="EMBL" id="BDSP01000187">
    <property type="protein sequence ID" value="GAX22694.1"/>
    <property type="molecule type" value="Genomic_DNA"/>
</dbReference>
<comment type="caution">
    <text evidence="3">The sequence shown here is derived from an EMBL/GenBank/DDBJ whole genome shotgun (WGS) entry which is preliminary data.</text>
</comment>
<dbReference type="SUPFAM" id="SSF50729">
    <property type="entry name" value="PH domain-like"/>
    <property type="match status" value="2"/>
</dbReference>
<feature type="compositionally biased region" description="Polar residues" evidence="1">
    <location>
        <begin position="1"/>
        <end position="10"/>
    </location>
</feature>
<dbReference type="OrthoDB" id="43122at2759"/>
<feature type="region of interest" description="Disordered" evidence="1">
    <location>
        <begin position="1"/>
        <end position="54"/>
    </location>
</feature>
<evidence type="ECO:0000313" key="3">
    <source>
        <dbReference type="EMBL" id="GAX22694.1"/>
    </source>
</evidence>
<feature type="region of interest" description="Disordered" evidence="1">
    <location>
        <begin position="139"/>
        <end position="186"/>
    </location>
</feature>
<feature type="region of interest" description="Disordered" evidence="1">
    <location>
        <begin position="80"/>
        <end position="106"/>
    </location>
</feature>
<name>A0A1Z5K8X8_FISSO</name>
<dbReference type="SMART" id="SM00233">
    <property type="entry name" value="PH"/>
    <property type="match status" value="2"/>
</dbReference>
<evidence type="ECO:0000313" key="4">
    <source>
        <dbReference type="Proteomes" id="UP000198406"/>
    </source>
</evidence>
<feature type="compositionally biased region" description="Low complexity" evidence="1">
    <location>
        <begin position="160"/>
        <end position="176"/>
    </location>
</feature>
<accession>A0A1Z5K8X8</accession>
<reference evidence="3 4" key="1">
    <citation type="journal article" date="2015" name="Plant Cell">
        <title>Oil accumulation by the oleaginous diatom Fistulifera solaris as revealed by the genome and transcriptome.</title>
        <authorList>
            <person name="Tanaka T."/>
            <person name="Maeda Y."/>
            <person name="Veluchamy A."/>
            <person name="Tanaka M."/>
            <person name="Abida H."/>
            <person name="Marechal E."/>
            <person name="Bowler C."/>
            <person name="Muto M."/>
            <person name="Sunaga Y."/>
            <person name="Tanaka M."/>
            <person name="Yoshino T."/>
            <person name="Taniguchi T."/>
            <person name="Fukuda Y."/>
            <person name="Nemoto M."/>
            <person name="Matsumoto M."/>
            <person name="Wong P.S."/>
            <person name="Aburatani S."/>
            <person name="Fujibuchi W."/>
        </authorList>
    </citation>
    <scope>NUCLEOTIDE SEQUENCE [LARGE SCALE GENOMIC DNA]</scope>
    <source>
        <strain evidence="3 4">JPCC DA0580</strain>
    </source>
</reference>
<feature type="compositionally biased region" description="Low complexity" evidence="1">
    <location>
        <begin position="227"/>
        <end position="239"/>
    </location>
</feature>
<gene>
    <name evidence="3" type="ORF">FisN_4Hh194</name>
</gene>
<organism evidence="3 4">
    <name type="scientific">Fistulifera solaris</name>
    <name type="common">Oleaginous diatom</name>
    <dbReference type="NCBI Taxonomy" id="1519565"/>
    <lineage>
        <taxon>Eukaryota</taxon>
        <taxon>Sar</taxon>
        <taxon>Stramenopiles</taxon>
        <taxon>Ochrophyta</taxon>
        <taxon>Bacillariophyta</taxon>
        <taxon>Bacillariophyceae</taxon>
        <taxon>Bacillariophycidae</taxon>
        <taxon>Naviculales</taxon>
        <taxon>Naviculaceae</taxon>
        <taxon>Fistulifera</taxon>
    </lineage>
</organism>
<dbReference type="InParanoid" id="A0A1Z5K8X8"/>